<accession>A0ABN4ERV1</accession>
<name>A0ABN4ERV1_PANPU</name>
<reference evidence="1" key="1">
    <citation type="submission" date="2016-11" db="EMBL/GenBank/DDBJ databases">
        <title>Complete Genome Sequencing of Pandoraea pulmonicola DSM 16583.</title>
        <authorList>
            <person name="Chan K.-G."/>
        </authorList>
    </citation>
    <scope>NUCLEOTIDE SEQUENCE</scope>
    <source>
        <strain evidence="1">DSM 16583</strain>
    </source>
</reference>
<keyword evidence="2" id="KW-1185">Reference proteome</keyword>
<dbReference type="Pfam" id="PF13327">
    <property type="entry name" value="T3SS_LEE_assoc"/>
    <property type="match status" value="1"/>
</dbReference>
<organism evidence="1 2">
    <name type="scientific">Pandoraea pulmonicola</name>
    <dbReference type="NCBI Taxonomy" id="93221"/>
    <lineage>
        <taxon>Bacteria</taxon>
        <taxon>Pseudomonadati</taxon>
        <taxon>Pseudomonadota</taxon>
        <taxon>Betaproteobacteria</taxon>
        <taxon>Burkholderiales</taxon>
        <taxon>Burkholderiaceae</taxon>
        <taxon>Pandoraea</taxon>
    </lineage>
</organism>
<evidence type="ECO:0000313" key="1">
    <source>
        <dbReference type="EMBL" id="AJC21147.1"/>
    </source>
</evidence>
<dbReference type="InterPro" id="IPR025292">
    <property type="entry name" value="T3SS_LEE_assoc"/>
</dbReference>
<evidence type="ECO:0000313" key="2">
    <source>
        <dbReference type="Proteomes" id="UP000035086"/>
    </source>
</evidence>
<proteinExistence type="predicted"/>
<sequence length="193" mass="21316">MDDGWWRAFEMKPWREVYRRHPVCRAHIDALLIARRGWPSTGEALRCVPPRSEAARAMLRLVPDLRRIALAYGLRALGCPDYLLLGVFRRALSPWLDAWQCDRLLLTRSEWPARSSVAPEALAGEALSTAGACLDAASASSCDEVATMGAAVRILLPPAHAPAPATIAAIDADRIWQRFSALEKMLCMSSTLH</sequence>
<dbReference type="Proteomes" id="UP000035086">
    <property type="component" value="Chromosome"/>
</dbReference>
<dbReference type="EMBL" id="CP010310">
    <property type="protein sequence ID" value="AJC21147.1"/>
    <property type="molecule type" value="Genomic_DNA"/>
</dbReference>
<protein>
    <submittedName>
        <fullName evidence="1">Uncharacterized protein</fullName>
    </submittedName>
</protein>
<gene>
    <name evidence="1" type="ORF">RO07_12905</name>
</gene>